<sequence>MHAIPNFTGGNEYLIKSVRGGRGTLYLAGVTLVRRRLAPEATKGKCTPRLSLTLLAKLDKVHLWGTEVYTIHGDLHEAGHHAAASCIT</sequence>
<reference evidence="1 2" key="1">
    <citation type="journal article" date="2019" name="Sci. Rep.">
        <title>Orb-weaving spider Araneus ventricosus genome elucidates the spidroin gene catalogue.</title>
        <authorList>
            <person name="Kono N."/>
            <person name="Nakamura H."/>
            <person name="Ohtoshi R."/>
            <person name="Moran D.A.P."/>
            <person name="Shinohara A."/>
            <person name="Yoshida Y."/>
            <person name="Fujiwara M."/>
            <person name="Mori M."/>
            <person name="Tomita M."/>
            <person name="Arakawa K."/>
        </authorList>
    </citation>
    <scope>NUCLEOTIDE SEQUENCE [LARGE SCALE GENOMIC DNA]</scope>
</reference>
<dbReference type="Proteomes" id="UP000499080">
    <property type="component" value="Unassembled WGS sequence"/>
</dbReference>
<proteinExistence type="predicted"/>
<evidence type="ECO:0000313" key="2">
    <source>
        <dbReference type="Proteomes" id="UP000499080"/>
    </source>
</evidence>
<organism evidence="1 2">
    <name type="scientific">Araneus ventricosus</name>
    <name type="common">Orbweaver spider</name>
    <name type="synonym">Epeira ventricosa</name>
    <dbReference type="NCBI Taxonomy" id="182803"/>
    <lineage>
        <taxon>Eukaryota</taxon>
        <taxon>Metazoa</taxon>
        <taxon>Ecdysozoa</taxon>
        <taxon>Arthropoda</taxon>
        <taxon>Chelicerata</taxon>
        <taxon>Arachnida</taxon>
        <taxon>Araneae</taxon>
        <taxon>Araneomorphae</taxon>
        <taxon>Entelegynae</taxon>
        <taxon>Araneoidea</taxon>
        <taxon>Araneidae</taxon>
        <taxon>Araneus</taxon>
    </lineage>
</organism>
<dbReference type="AlphaFoldDB" id="A0A4Y2KAH9"/>
<keyword evidence="2" id="KW-1185">Reference proteome</keyword>
<protein>
    <submittedName>
        <fullName evidence="1">Uncharacterized protein</fullName>
    </submittedName>
</protein>
<gene>
    <name evidence="1" type="ORF">AVEN_62347_1</name>
</gene>
<accession>A0A4Y2KAH9</accession>
<evidence type="ECO:0000313" key="1">
    <source>
        <dbReference type="EMBL" id="GBM98312.1"/>
    </source>
</evidence>
<comment type="caution">
    <text evidence="1">The sequence shown here is derived from an EMBL/GenBank/DDBJ whole genome shotgun (WGS) entry which is preliminary data.</text>
</comment>
<name>A0A4Y2KAH9_ARAVE</name>
<dbReference type="EMBL" id="BGPR01004312">
    <property type="protein sequence ID" value="GBM98312.1"/>
    <property type="molecule type" value="Genomic_DNA"/>
</dbReference>